<name>A0A9Q0EUW4_9TELE</name>
<accession>A0A9Q0EUW4</accession>
<evidence type="ECO:0000313" key="2">
    <source>
        <dbReference type="EMBL" id="KAJ3612938.1"/>
    </source>
</evidence>
<organism evidence="2 3">
    <name type="scientific">Muraenolepis orangiensis</name>
    <name type="common">Patagonian moray cod</name>
    <dbReference type="NCBI Taxonomy" id="630683"/>
    <lineage>
        <taxon>Eukaryota</taxon>
        <taxon>Metazoa</taxon>
        <taxon>Chordata</taxon>
        <taxon>Craniata</taxon>
        <taxon>Vertebrata</taxon>
        <taxon>Euteleostomi</taxon>
        <taxon>Actinopterygii</taxon>
        <taxon>Neopterygii</taxon>
        <taxon>Teleostei</taxon>
        <taxon>Neoteleostei</taxon>
        <taxon>Acanthomorphata</taxon>
        <taxon>Zeiogadaria</taxon>
        <taxon>Gadariae</taxon>
        <taxon>Gadiformes</taxon>
        <taxon>Muraenolepidoidei</taxon>
        <taxon>Muraenolepididae</taxon>
        <taxon>Muraenolepis</taxon>
    </lineage>
</organism>
<dbReference type="EMBL" id="JANIIK010000035">
    <property type="protein sequence ID" value="KAJ3612938.1"/>
    <property type="molecule type" value="Genomic_DNA"/>
</dbReference>
<evidence type="ECO:0000256" key="1">
    <source>
        <dbReference type="SAM" id="MobiDB-lite"/>
    </source>
</evidence>
<comment type="caution">
    <text evidence="2">The sequence shown here is derived from an EMBL/GenBank/DDBJ whole genome shotgun (WGS) entry which is preliminary data.</text>
</comment>
<dbReference type="AlphaFoldDB" id="A0A9Q0EUW4"/>
<protein>
    <submittedName>
        <fullName evidence="2">Uncharacterized protein</fullName>
    </submittedName>
</protein>
<feature type="compositionally biased region" description="Basic and acidic residues" evidence="1">
    <location>
        <begin position="1"/>
        <end position="11"/>
    </location>
</feature>
<sequence>METLARDRPHDQPLLLPPPRWRGKLGSREKKVKLFHVTAATPAVVEGGRLSDDLVKQ</sequence>
<feature type="non-terminal residue" evidence="2">
    <location>
        <position position="57"/>
    </location>
</feature>
<gene>
    <name evidence="2" type="ORF">NHX12_019195</name>
</gene>
<evidence type="ECO:0000313" key="3">
    <source>
        <dbReference type="Proteomes" id="UP001148018"/>
    </source>
</evidence>
<keyword evidence="3" id="KW-1185">Reference proteome</keyword>
<proteinExistence type="predicted"/>
<feature type="region of interest" description="Disordered" evidence="1">
    <location>
        <begin position="1"/>
        <end position="22"/>
    </location>
</feature>
<dbReference type="Proteomes" id="UP001148018">
    <property type="component" value="Unassembled WGS sequence"/>
</dbReference>
<reference evidence="2" key="1">
    <citation type="submission" date="2022-07" db="EMBL/GenBank/DDBJ databases">
        <title>Chromosome-level genome of Muraenolepis orangiensis.</title>
        <authorList>
            <person name="Kim J."/>
        </authorList>
    </citation>
    <scope>NUCLEOTIDE SEQUENCE</scope>
    <source>
        <strain evidence="2">KU_S4_2022</strain>
        <tissue evidence="2">Muscle</tissue>
    </source>
</reference>